<proteinExistence type="predicted"/>
<dbReference type="EMBL" id="SNRY01001763">
    <property type="protein sequence ID" value="KAA6328750.1"/>
    <property type="molecule type" value="Genomic_DNA"/>
</dbReference>
<accession>A0A5J4R6L1</accession>
<reference evidence="1" key="1">
    <citation type="submission" date="2019-03" db="EMBL/GenBank/DDBJ databases">
        <title>Single cell metagenomics reveals metabolic interactions within the superorganism composed of flagellate Streblomastix strix and complex community of Bacteroidetes bacteria on its surface.</title>
        <authorList>
            <person name="Treitli S.C."/>
            <person name="Kolisko M."/>
            <person name="Husnik F."/>
            <person name="Keeling P."/>
            <person name="Hampl V."/>
        </authorList>
    </citation>
    <scope>NUCLEOTIDE SEQUENCE</scope>
    <source>
        <strain evidence="1">STM</strain>
    </source>
</reference>
<organism evidence="1">
    <name type="scientific">termite gut metagenome</name>
    <dbReference type="NCBI Taxonomy" id="433724"/>
    <lineage>
        <taxon>unclassified sequences</taxon>
        <taxon>metagenomes</taxon>
        <taxon>organismal metagenomes</taxon>
    </lineage>
</organism>
<dbReference type="AlphaFoldDB" id="A0A5J4R6L1"/>
<sequence length="465" mass="51369">MDKTIALSDITANSYVDWFISGKQGINATVQLKGQTRMLVNTGGCYAPIIQGGDDCTDSNLSITIQTDASVLDISITASDIISDDSVKYGRNFILCANLGNGYNDLYIQVSAWARRNDPMEERAFVKNLFYQYLSLENHYLFNYIGDTYVQAVCASYDQSVAAGGQLFQDWFRAQYAAVTDTLQKYKLILAALMKHEKNYANAELSYEQWADMVIAFGNKRWKESKITMESCPFQYIRGVILSKDELDGFLNCKNALQNEYFFPQQITIAASHGSVGAHLEIGPTRPLNFRNYGISVTGASQAEQQNLIAKSIAYAAPNASILIFPELSIDEEIASYLLTQLTNAPGALKLVVGGSHYPKNPPVQGSYTNSAPIFYKSGSGWIQLAVYDKMIPFSMGYTQSVADAYGFDTGKIPLADYDLLVEDIQITPRVVILPAKDGVIGIAICRDAMDLLDPHNPIHKYCTA</sequence>
<dbReference type="Gene3D" id="3.60.110.10">
    <property type="entry name" value="Carbon-nitrogen hydrolase"/>
    <property type="match status" value="1"/>
</dbReference>
<dbReference type="InterPro" id="IPR036526">
    <property type="entry name" value="C-N_Hydrolase_sf"/>
</dbReference>
<dbReference type="SUPFAM" id="SSF56317">
    <property type="entry name" value="Carbon-nitrogen hydrolase"/>
    <property type="match status" value="1"/>
</dbReference>
<protein>
    <submittedName>
        <fullName evidence="1">Uncharacterized protein</fullName>
    </submittedName>
</protein>
<gene>
    <name evidence="1" type="ORF">EZS27_022386</name>
</gene>
<name>A0A5J4R6L1_9ZZZZ</name>
<comment type="caution">
    <text evidence="1">The sequence shown here is derived from an EMBL/GenBank/DDBJ whole genome shotgun (WGS) entry which is preliminary data.</text>
</comment>
<evidence type="ECO:0000313" key="1">
    <source>
        <dbReference type="EMBL" id="KAA6328750.1"/>
    </source>
</evidence>